<dbReference type="InterPro" id="IPR012337">
    <property type="entry name" value="RNaseH-like_sf"/>
</dbReference>
<dbReference type="AlphaFoldDB" id="A0A6A3MYG1"/>
<dbReference type="Proteomes" id="UP000434957">
    <property type="component" value="Unassembled WGS sequence"/>
</dbReference>
<reference evidence="5 7" key="1">
    <citation type="submission" date="2018-09" db="EMBL/GenBank/DDBJ databases">
        <title>Genomic investigation of the strawberry pathogen Phytophthora fragariae indicates pathogenicity is determined by transcriptional variation in three key races.</title>
        <authorList>
            <person name="Adams T.M."/>
            <person name="Armitage A.D."/>
            <person name="Sobczyk M.K."/>
            <person name="Bates H.J."/>
            <person name="Dunwell J.M."/>
            <person name="Nellist C.F."/>
            <person name="Harrison R.J."/>
        </authorList>
    </citation>
    <scope>NUCLEOTIDE SEQUENCE [LARGE SCALE GENOMIC DNA]</scope>
    <source>
        <strain evidence="3 5">SCRP249</strain>
        <strain evidence="2 7">SCRP324</strain>
        <strain evidence="4 6">SCRP333</strain>
    </source>
</reference>
<organism evidence="3 5">
    <name type="scientific">Phytophthora rubi</name>
    <dbReference type="NCBI Taxonomy" id="129364"/>
    <lineage>
        <taxon>Eukaryota</taxon>
        <taxon>Sar</taxon>
        <taxon>Stramenopiles</taxon>
        <taxon>Oomycota</taxon>
        <taxon>Peronosporomycetes</taxon>
        <taxon>Peronosporales</taxon>
        <taxon>Peronosporaceae</taxon>
        <taxon>Phytophthora</taxon>
    </lineage>
</organism>
<comment type="caution">
    <text evidence="3">The sequence shown here is derived from an EMBL/GenBank/DDBJ whole genome shotgun (WGS) entry which is preliminary data.</text>
</comment>
<evidence type="ECO:0000313" key="6">
    <source>
        <dbReference type="Proteomes" id="UP000434957"/>
    </source>
</evidence>
<evidence type="ECO:0000313" key="7">
    <source>
        <dbReference type="Proteomes" id="UP000435112"/>
    </source>
</evidence>
<accession>A0A6A3MYG1</accession>
<dbReference type="EMBL" id="QXFT01000472">
    <property type="protein sequence ID" value="KAE9343005.1"/>
    <property type="molecule type" value="Genomic_DNA"/>
</dbReference>
<keyword evidence="6" id="KW-1185">Reference proteome</keyword>
<sequence>MDGKVALVLPVNTRWGKIERCFASIKASEKILHAFVYSRDFLRSGSKEQKAKRRHAHDTVVARDFVKQLGKAIRLLSVLSVFQKAFEKNAKPPSDIYRMFLELPKIYRDMEMPIGELGKITRILEDRFNFIYGDAHGVAYLLDPRYLGRGMDEDTRQQVDDFITAWNGPENEDATAVELVKYLGLSREGLREAKLIADGKLKVLEYWRGLFQFPMLQEIALTVFAASCSIAGAERNFSAHKFVHSQARNRLQDASVEKLVFLFFNAKNFDAEDVAVYDFIEDMADASCDEETNNRDEDFEYY</sequence>
<protein>
    <recommendedName>
        <fullName evidence="1">HAT C-terminal dimerisation domain-containing protein</fullName>
    </recommendedName>
</protein>
<evidence type="ECO:0000313" key="4">
    <source>
        <dbReference type="EMBL" id="KAE9343005.1"/>
    </source>
</evidence>
<dbReference type="Proteomes" id="UP000429607">
    <property type="component" value="Unassembled WGS sequence"/>
</dbReference>
<proteinExistence type="predicted"/>
<gene>
    <name evidence="3" type="ORF">PR001_g8942</name>
    <name evidence="2" type="ORF">PR002_g22809</name>
    <name evidence="4" type="ORF">PR003_g9189</name>
</gene>
<evidence type="ECO:0000313" key="5">
    <source>
        <dbReference type="Proteomes" id="UP000429607"/>
    </source>
</evidence>
<dbReference type="OrthoDB" id="125876at2759"/>
<dbReference type="EMBL" id="QXFV01000483">
    <property type="protein sequence ID" value="KAE9036228.1"/>
    <property type="molecule type" value="Genomic_DNA"/>
</dbReference>
<name>A0A6A3MYG1_9STRA</name>
<evidence type="ECO:0000313" key="3">
    <source>
        <dbReference type="EMBL" id="KAE9036228.1"/>
    </source>
</evidence>
<dbReference type="Pfam" id="PF05699">
    <property type="entry name" value="Dimer_Tnp_hAT"/>
    <property type="match status" value="1"/>
</dbReference>
<dbReference type="SUPFAM" id="SSF53098">
    <property type="entry name" value="Ribonuclease H-like"/>
    <property type="match status" value="1"/>
</dbReference>
<dbReference type="Proteomes" id="UP000435112">
    <property type="component" value="Unassembled WGS sequence"/>
</dbReference>
<dbReference type="EMBL" id="QXFU01002509">
    <property type="protein sequence ID" value="KAE8984856.1"/>
    <property type="molecule type" value="Genomic_DNA"/>
</dbReference>
<feature type="domain" description="HAT C-terminal dimerisation" evidence="1">
    <location>
        <begin position="192"/>
        <end position="264"/>
    </location>
</feature>
<dbReference type="GO" id="GO:0046983">
    <property type="term" value="F:protein dimerization activity"/>
    <property type="evidence" value="ECO:0007669"/>
    <property type="project" value="InterPro"/>
</dbReference>
<evidence type="ECO:0000313" key="2">
    <source>
        <dbReference type="EMBL" id="KAE8984856.1"/>
    </source>
</evidence>
<dbReference type="InterPro" id="IPR008906">
    <property type="entry name" value="HATC_C_dom"/>
</dbReference>
<evidence type="ECO:0000259" key="1">
    <source>
        <dbReference type="Pfam" id="PF05699"/>
    </source>
</evidence>